<evidence type="ECO:0000256" key="3">
    <source>
        <dbReference type="ARBA" id="ARBA00022694"/>
    </source>
</evidence>
<evidence type="ECO:0000313" key="7">
    <source>
        <dbReference type="Proteomes" id="UP000816034"/>
    </source>
</evidence>
<dbReference type="GO" id="GO:1990481">
    <property type="term" value="P:mRNA pseudouridine synthesis"/>
    <property type="evidence" value="ECO:0007669"/>
    <property type="project" value="TreeGrafter"/>
</dbReference>
<dbReference type="Proteomes" id="UP000816034">
    <property type="component" value="Unassembled WGS sequence"/>
</dbReference>
<evidence type="ECO:0000256" key="1">
    <source>
        <dbReference type="ARBA" id="ARBA00008999"/>
    </source>
</evidence>
<dbReference type="AlphaFoldDB" id="A0AA88GEE8"/>
<organism evidence="6 7">
    <name type="scientific">Naegleria lovaniensis</name>
    <name type="common">Amoeba</name>
    <dbReference type="NCBI Taxonomy" id="51637"/>
    <lineage>
        <taxon>Eukaryota</taxon>
        <taxon>Discoba</taxon>
        <taxon>Heterolobosea</taxon>
        <taxon>Tetramitia</taxon>
        <taxon>Eutetramitia</taxon>
        <taxon>Vahlkampfiidae</taxon>
        <taxon>Naegleria</taxon>
    </lineage>
</organism>
<keyword evidence="4" id="KW-0413">Isomerase</keyword>
<protein>
    <recommendedName>
        <fullName evidence="2">tRNA pseudouridine(55) synthase</fullName>
        <ecNumber evidence="2">5.4.99.25</ecNumber>
    </recommendedName>
</protein>
<keyword evidence="7" id="KW-1185">Reference proteome</keyword>
<dbReference type="SUPFAM" id="SSF55120">
    <property type="entry name" value="Pseudouridine synthase"/>
    <property type="match status" value="1"/>
</dbReference>
<reference evidence="6 7" key="1">
    <citation type="journal article" date="2018" name="BMC Genomics">
        <title>The genome of Naegleria lovaniensis, the basis for a comparative approach to unravel pathogenicity factors of the human pathogenic amoeba N. fowleri.</title>
        <authorList>
            <person name="Liechti N."/>
            <person name="Schurch N."/>
            <person name="Bruggmann R."/>
            <person name="Wittwer M."/>
        </authorList>
    </citation>
    <scope>NUCLEOTIDE SEQUENCE [LARGE SCALE GENOMIC DNA]</scope>
    <source>
        <strain evidence="6 7">ATCC 30569</strain>
    </source>
</reference>
<keyword evidence="3" id="KW-0819">tRNA processing</keyword>
<evidence type="ECO:0000259" key="5">
    <source>
        <dbReference type="Pfam" id="PF01509"/>
    </source>
</evidence>
<dbReference type="GO" id="GO:0160148">
    <property type="term" value="F:tRNA pseudouridine(55) synthase activity"/>
    <property type="evidence" value="ECO:0007669"/>
    <property type="project" value="UniProtKB-EC"/>
</dbReference>
<dbReference type="EMBL" id="PYSW02000036">
    <property type="protein sequence ID" value="KAG2377844.1"/>
    <property type="molecule type" value="Genomic_DNA"/>
</dbReference>
<feature type="domain" description="Pseudouridine synthase II N-terminal" evidence="5">
    <location>
        <begin position="176"/>
        <end position="292"/>
    </location>
</feature>
<evidence type="ECO:0000256" key="2">
    <source>
        <dbReference type="ARBA" id="ARBA00012787"/>
    </source>
</evidence>
<dbReference type="GeneID" id="68101383"/>
<gene>
    <name evidence="6" type="ORF">C9374_008929</name>
</gene>
<evidence type="ECO:0000313" key="6">
    <source>
        <dbReference type="EMBL" id="KAG2377844.1"/>
    </source>
</evidence>
<dbReference type="GO" id="GO:0003723">
    <property type="term" value="F:RNA binding"/>
    <property type="evidence" value="ECO:0007669"/>
    <property type="project" value="InterPro"/>
</dbReference>
<dbReference type="Pfam" id="PF01509">
    <property type="entry name" value="TruB_N"/>
    <property type="match status" value="1"/>
</dbReference>
<dbReference type="GO" id="GO:0006400">
    <property type="term" value="P:tRNA modification"/>
    <property type="evidence" value="ECO:0007669"/>
    <property type="project" value="TreeGrafter"/>
</dbReference>
<dbReference type="InterPro" id="IPR014780">
    <property type="entry name" value="tRNA_psdUridine_synth_TruB"/>
</dbReference>
<dbReference type="PANTHER" id="PTHR13767">
    <property type="entry name" value="TRNA-PSEUDOURIDINE SYNTHASE"/>
    <property type="match status" value="1"/>
</dbReference>
<name>A0AA88GEE8_NAELO</name>
<comment type="similarity">
    <text evidence="1">Belongs to the pseudouridine synthase TruB family.</text>
</comment>
<dbReference type="PANTHER" id="PTHR13767:SF2">
    <property type="entry name" value="PSEUDOURIDYLATE SYNTHASE TRUB1"/>
    <property type="match status" value="1"/>
</dbReference>
<accession>A0AA88GEE8</accession>
<dbReference type="InterPro" id="IPR002501">
    <property type="entry name" value="PsdUridine_synth_N"/>
</dbReference>
<dbReference type="Gene3D" id="3.30.2350.10">
    <property type="entry name" value="Pseudouridine synthase"/>
    <property type="match status" value="1"/>
</dbReference>
<dbReference type="EC" id="5.4.99.25" evidence="2"/>
<dbReference type="GO" id="GO:0005634">
    <property type="term" value="C:nucleus"/>
    <property type="evidence" value="ECO:0007669"/>
    <property type="project" value="TreeGrafter"/>
</dbReference>
<dbReference type="RefSeq" id="XP_044545106.1">
    <property type="nucleotide sequence ID" value="XM_044699059.1"/>
</dbReference>
<sequence>MNFQSKGSKLCLQRQTPLATQRRTRTMTKTIRFTGLAHLNQEDESYSTRDSSTSLHLSTSLNPCPHHHQQHVQQHEKIKNTLKIYKGPARNAHSLFQSSSFLQKHASHYTEIDWIKTPMVDCALLNHSKYFTSVNEFRNYLYDENMSCVIPMYKPRGISSQSFIIEFKKKFDLDKRMRIGHSGSLDPSAYGLLILGVNGQGTKALNYIPDSNCKDYEFVIQCGSCTPSYDSDTIQFANHCSNYKYFFDKNCQSIEQVNEKIQKYLNERNNHLIQTTPVFSAVKKGGKRLQRMDIKH</sequence>
<proteinExistence type="inferred from homology"/>
<comment type="caution">
    <text evidence="6">The sequence shown here is derived from an EMBL/GenBank/DDBJ whole genome shotgun (WGS) entry which is preliminary data.</text>
</comment>
<evidence type="ECO:0000256" key="4">
    <source>
        <dbReference type="ARBA" id="ARBA00023235"/>
    </source>
</evidence>
<dbReference type="InterPro" id="IPR020103">
    <property type="entry name" value="PsdUridine_synth_cat_dom_sf"/>
</dbReference>